<gene>
    <name evidence="1" type="ordered locus">MTR_5g010670</name>
</gene>
<evidence type="ECO:0000313" key="1">
    <source>
        <dbReference type="EMBL" id="AES94091.1"/>
    </source>
</evidence>
<evidence type="ECO:0000313" key="3">
    <source>
        <dbReference type="Proteomes" id="UP000002051"/>
    </source>
</evidence>
<reference evidence="2" key="3">
    <citation type="submission" date="2015-04" db="UniProtKB">
        <authorList>
            <consortium name="EnsemblPlants"/>
        </authorList>
    </citation>
    <scope>IDENTIFICATION</scope>
    <source>
        <strain evidence="2">cv. Jemalong A17</strain>
    </source>
</reference>
<reference evidence="1 3" key="2">
    <citation type="journal article" date="2014" name="BMC Genomics">
        <title>An improved genome release (version Mt4.0) for the model legume Medicago truncatula.</title>
        <authorList>
            <person name="Tang H."/>
            <person name="Krishnakumar V."/>
            <person name="Bidwell S."/>
            <person name="Rosen B."/>
            <person name="Chan A."/>
            <person name="Zhou S."/>
            <person name="Gentzbittel L."/>
            <person name="Childs K.L."/>
            <person name="Yandell M."/>
            <person name="Gundlach H."/>
            <person name="Mayer K.F."/>
            <person name="Schwartz D.C."/>
            <person name="Town C.D."/>
        </authorList>
    </citation>
    <scope>GENOME REANNOTATION</scope>
    <source>
        <strain evidence="2 3">cv. Jemalong A17</strain>
    </source>
</reference>
<name>G7KDF6_MEDTR</name>
<dbReference type="AlphaFoldDB" id="G7KDF6"/>
<protein>
    <recommendedName>
        <fullName evidence="4">Endonuclease/exonuclease/phosphatase family protein</fullName>
    </recommendedName>
</protein>
<reference evidence="1 3" key="1">
    <citation type="journal article" date="2011" name="Nature">
        <title>The Medicago genome provides insight into the evolution of rhizobial symbioses.</title>
        <authorList>
            <person name="Young N.D."/>
            <person name="Debelle F."/>
            <person name="Oldroyd G.E."/>
            <person name="Geurts R."/>
            <person name="Cannon S.B."/>
            <person name="Udvardi M.K."/>
            <person name="Benedito V.A."/>
            <person name="Mayer K.F."/>
            <person name="Gouzy J."/>
            <person name="Schoof H."/>
            <person name="Van de Peer Y."/>
            <person name="Proost S."/>
            <person name="Cook D.R."/>
            <person name="Meyers B.C."/>
            <person name="Spannagl M."/>
            <person name="Cheung F."/>
            <person name="De Mita S."/>
            <person name="Krishnakumar V."/>
            <person name="Gundlach H."/>
            <person name="Zhou S."/>
            <person name="Mudge J."/>
            <person name="Bharti A.K."/>
            <person name="Murray J.D."/>
            <person name="Naoumkina M.A."/>
            <person name="Rosen B."/>
            <person name="Silverstein K.A."/>
            <person name="Tang H."/>
            <person name="Rombauts S."/>
            <person name="Zhao P.X."/>
            <person name="Zhou P."/>
            <person name="Barbe V."/>
            <person name="Bardou P."/>
            <person name="Bechner M."/>
            <person name="Bellec A."/>
            <person name="Berger A."/>
            <person name="Berges H."/>
            <person name="Bidwell S."/>
            <person name="Bisseling T."/>
            <person name="Choisne N."/>
            <person name="Couloux A."/>
            <person name="Denny R."/>
            <person name="Deshpande S."/>
            <person name="Dai X."/>
            <person name="Doyle J.J."/>
            <person name="Dudez A.M."/>
            <person name="Farmer A.D."/>
            <person name="Fouteau S."/>
            <person name="Franken C."/>
            <person name="Gibelin C."/>
            <person name="Gish J."/>
            <person name="Goldstein S."/>
            <person name="Gonzalez A.J."/>
            <person name="Green P.J."/>
            <person name="Hallab A."/>
            <person name="Hartog M."/>
            <person name="Hua A."/>
            <person name="Humphray S.J."/>
            <person name="Jeong D.H."/>
            <person name="Jing Y."/>
            <person name="Jocker A."/>
            <person name="Kenton S.M."/>
            <person name="Kim D.J."/>
            <person name="Klee K."/>
            <person name="Lai H."/>
            <person name="Lang C."/>
            <person name="Lin S."/>
            <person name="Macmil S.L."/>
            <person name="Magdelenat G."/>
            <person name="Matthews L."/>
            <person name="McCorrison J."/>
            <person name="Monaghan E.L."/>
            <person name="Mun J.H."/>
            <person name="Najar F.Z."/>
            <person name="Nicholson C."/>
            <person name="Noirot C."/>
            <person name="O'Bleness M."/>
            <person name="Paule C.R."/>
            <person name="Poulain J."/>
            <person name="Prion F."/>
            <person name="Qin B."/>
            <person name="Qu C."/>
            <person name="Retzel E.F."/>
            <person name="Riddle C."/>
            <person name="Sallet E."/>
            <person name="Samain S."/>
            <person name="Samson N."/>
            <person name="Sanders I."/>
            <person name="Saurat O."/>
            <person name="Scarpelli C."/>
            <person name="Schiex T."/>
            <person name="Segurens B."/>
            <person name="Severin A.J."/>
            <person name="Sherrier D.J."/>
            <person name="Shi R."/>
            <person name="Sims S."/>
            <person name="Singer S.R."/>
            <person name="Sinharoy S."/>
            <person name="Sterck L."/>
            <person name="Viollet A."/>
            <person name="Wang B.B."/>
            <person name="Wang K."/>
            <person name="Wang M."/>
            <person name="Wang X."/>
            <person name="Warfsmann J."/>
            <person name="Weissenbach J."/>
            <person name="White D.D."/>
            <person name="White J.D."/>
            <person name="Wiley G.B."/>
            <person name="Wincker P."/>
            <person name="Xing Y."/>
            <person name="Yang L."/>
            <person name="Yao Z."/>
            <person name="Ying F."/>
            <person name="Zhai J."/>
            <person name="Zhou L."/>
            <person name="Zuber A."/>
            <person name="Denarie J."/>
            <person name="Dixon R.A."/>
            <person name="May G.D."/>
            <person name="Schwartz D.C."/>
            <person name="Rogers J."/>
            <person name="Quetier F."/>
            <person name="Town C.D."/>
            <person name="Roe B.A."/>
        </authorList>
    </citation>
    <scope>NUCLEOTIDE SEQUENCE [LARGE SCALE GENOMIC DNA]</scope>
    <source>
        <strain evidence="1">A17</strain>
        <strain evidence="2 3">cv. Jemalong A17</strain>
    </source>
</reference>
<sequence length="97" mass="11458">MVSELVEFKGHLNLFTHQAQRVLEFEDFTIWSWNIKCALSHEGRRHAKDLVRKHHPLFIFLMETHRPFLETSLFWSCLGYDICALSEAFSRSNVFGC</sequence>
<keyword evidence="3" id="KW-1185">Reference proteome</keyword>
<dbReference type="HOGENOM" id="CLU_2349966_0_0_1"/>
<evidence type="ECO:0000313" key="2">
    <source>
        <dbReference type="EnsemblPlants" id="AES94091"/>
    </source>
</evidence>
<organism evidence="1 3">
    <name type="scientific">Medicago truncatula</name>
    <name type="common">Barrel medic</name>
    <name type="synonym">Medicago tribuloides</name>
    <dbReference type="NCBI Taxonomy" id="3880"/>
    <lineage>
        <taxon>Eukaryota</taxon>
        <taxon>Viridiplantae</taxon>
        <taxon>Streptophyta</taxon>
        <taxon>Embryophyta</taxon>
        <taxon>Tracheophyta</taxon>
        <taxon>Spermatophyta</taxon>
        <taxon>Magnoliopsida</taxon>
        <taxon>eudicotyledons</taxon>
        <taxon>Gunneridae</taxon>
        <taxon>Pentapetalae</taxon>
        <taxon>rosids</taxon>
        <taxon>fabids</taxon>
        <taxon>Fabales</taxon>
        <taxon>Fabaceae</taxon>
        <taxon>Papilionoideae</taxon>
        <taxon>50 kb inversion clade</taxon>
        <taxon>NPAAA clade</taxon>
        <taxon>Hologalegina</taxon>
        <taxon>IRL clade</taxon>
        <taxon>Trifolieae</taxon>
        <taxon>Medicago</taxon>
    </lineage>
</organism>
<evidence type="ECO:0008006" key="4">
    <source>
        <dbReference type="Google" id="ProtNLM"/>
    </source>
</evidence>
<dbReference type="EnsemblPlants" id="AES94091">
    <property type="protein sequence ID" value="AES94091"/>
    <property type="gene ID" value="MTR_5g010670"/>
</dbReference>
<dbReference type="Proteomes" id="UP000002051">
    <property type="component" value="Chromosome 5"/>
</dbReference>
<accession>G7KDF6</accession>
<dbReference type="EMBL" id="CM001221">
    <property type="protein sequence ID" value="AES94091.1"/>
    <property type="molecule type" value="Genomic_DNA"/>
</dbReference>
<proteinExistence type="predicted"/>
<dbReference type="PaxDb" id="3880-AES94091"/>